<proteinExistence type="predicted"/>
<organism evidence="1 2">
    <name type="scientific">Petromyces alliaceus</name>
    <name type="common">Aspergillus alliaceus</name>
    <dbReference type="NCBI Taxonomy" id="209559"/>
    <lineage>
        <taxon>Eukaryota</taxon>
        <taxon>Fungi</taxon>
        <taxon>Dikarya</taxon>
        <taxon>Ascomycota</taxon>
        <taxon>Pezizomycotina</taxon>
        <taxon>Eurotiomycetes</taxon>
        <taxon>Eurotiomycetidae</taxon>
        <taxon>Eurotiales</taxon>
        <taxon>Aspergillaceae</taxon>
        <taxon>Aspergillus</taxon>
        <taxon>Aspergillus subgen. Circumdati</taxon>
    </lineage>
</organism>
<name>A0A8H6E1I5_PETAA</name>
<accession>A0A8H6E1I5</accession>
<protein>
    <submittedName>
        <fullName evidence="1">Uncharacterized protein</fullName>
    </submittedName>
</protein>
<comment type="caution">
    <text evidence="1">The sequence shown here is derived from an EMBL/GenBank/DDBJ whole genome shotgun (WGS) entry which is preliminary data.</text>
</comment>
<dbReference type="Proteomes" id="UP000541154">
    <property type="component" value="Unassembled WGS sequence"/>
</dbReference>
<keyword evidence="2" id="KW-1185">Reference proteome</keyword>
<gene>
    <name evidence="1" type="ORF">ETB97_007846</name>
</gene>
<reference evidence="1 2" key="1">
    <citation type="submission" date="2019-04" db="EMBL/GenBank/DDBJ databases">
        <title>Aspergillus burnettii sp. nov., novel species from soil in southeast Queensland.</title>
        <authorList>
            <person name="Gilchrist C.L.M."/>
            <person name="Pitt J.I."/>
            <person name="Lange L."/>
            <person name="Lacey H.J."/>
            <person name="Vuong D."/>
            <person name="Midgley D.J."/>
            <person name="Greenfield P."/>
            <person name="Bradbury M."/>
            <person name="Lacey E."/>
            <person name="Busk P.K."/>
            <person name="Pilgaard B."/>
            <person name="Chooi Y.H."/>
            <person name="Piggott A.M."/>
        </authorList>
    </citation>
    <scope>NUCLEOTIDE SEQUENCE [LARGE SCALE GENOMIC DNA]</scope>
    <source>
        <strain evidence="1 2">FRR 5400</strain>
    </source>
</reference>
<dbReference type="AlphaFoldDB" id="A0A8H6E1I5"/>
<sequence>MYYNSFQKELDDDTYIHQGLTPSYDNRGAAMWSWKPHGGVLGDIGGLTDGLLRKFCEEVQKPCWSSSL</sequence>
<evidence type="ECO:0000313" key="2">
    <source>
        <dbReference type="Proteomes" id="UP000541154"/>
    </source>
</evidence>
<evidence type="ECO:0000313" key="1">
    <source>
        <dbReference type="EMBL" id="KAF5856126.1"/>
    </source>
</evidence>
<dbReference type="EMBL" id="SPNV01000345">
    <property type="protein sequence ID" value="KAF5856126.1"/>
    <property type="molecule type" value="Genomic_DNA"/>
</dbReference>